<reference evidence="6" key="2">
    <citation type="submission" date="2015-02" db="UniProtKB">
        <authorList>
            <consortium name="EnsemblMetazoa"/>
        </authorList>
    </citation>
    <scope>IDENTIFICATION</scope>
</reference>
<name>T1J488_STRMM</name>
<dbReference type="Gene3D" id="2.40.100.10">
    <property type="entry name" value="Cyclophilin-like"/>
    <property type="match status" value="1"/>
</dbReference>
<dbReference type="PhylomeDB" id="T1J488"/>
<dbReference type="eggNOG" id="KOG0880">
    <property type="taxonomic scope" value="Eukaryota"/>
</dbReference>
<dbReference type="STRING" id="126957.T1J488"/>
<dbReference type="PRINTS" id="PR00153">
    <property type="entry name" value="CSAPPISMRASE"/>
</dbReference>
<feature type="domain" description="PPIase cyclophilin-type" evidence="5">
    <location>
        <begin position="31"/>
        <end position="189"/>
    </location>
</feature>
<dbReference type="GO" id="GO:0003755">
    <property type="term" value="F:peptidyl-prolyl cis-trans isomerase activity"/>
    <property type="evidence" value="ECO:0007669"/>
    <property type="project" value="UniProtKB-UniRule"/>
</dbReference>
<evidence type="ECO:0000313" key="7">
    <source>
        <dbReference type="Proteomes" id="UP000014500"/>
    </source>
</evidence>
<feature type="signal peptide" evidence="4">
    <location>
        <begin position="1"/>
        <end position="18"/>
    </location>
</feature>
<dbReference type="AlphaFoldDB" id="T1J488"/>
<dbReference type="OMA" id="CSIINSG"/>
<protein>
    <recommendedName>
        <fullName evidence="4">Peptidyl-prolyl cis-trans isomerase</fullName>
        <shortName evidence="4">PPIase</shortName>
        <ecNumber evidence="4">5.2.1.8</ecNumber>
    </recommendedName>
</protein>
<dbReference type="EC" id="5.2.1.8" evidence="4"/>
<dbReference type="GO" id="GO:0006457">
    <property type="term" value="P:protein folding"/>
    <property type="evidence" value="ECO:0007669"/>
    <property type="project" value="InterPro"/>
</dbReference>
<comment type="function">
    <text evidence="4">PPIases accelerate the folding of proteins. It catalyzes the cis-trans isomerization of proline imidic peptide bonds in oligopeptides.</text>
</comment>
<dbReference type="PANTHER" id="PTHR11071:SF559">
    <property type="entry name" value="PEPTIDYL-PROLYL CIS-TRANS ISOMERASE"/>
    <property type="match status" value="1"/>
</dbReference>
<dbReference type="GO" id="GO:0016018">
    <property type="term" value="F:cyclosporin A binding"/>
    <property type="evidence" value="ECO:0007669"/>
    <property type="project" value="TreeGrafter"/>
</dbReference>
<sequence>MIFFVLLGSFAFITGVQAINSSSADVTDKIFFDVDIDGEDAGRIVIGLFGDIAPKTVKNFVTLATTGHDGNTYKGTAFHRVIKDFMIQGGDLAARDGSGSISIYGPKFDDENFKINHWKAGLISMANAGKNTNGCQFFITTTTTSWLNGRHTVFGSVIDGMDVVRKIEDLQVDSDDHPKKSVIIKESGSLPMDPITLKIDVELED</sequence>
<evidence type="ECO:0000313" key="6">
    <source>
        <dbReference type="EnsemblMetazoa" id="SMAR008419-PA"/>
    </source>
</evidence>
<evidence type="ECO:0000256" key="4">
    <source>
        <dbReference type="RuleBase" id="RU363019"/>
    </source>
</evidence>
<evidence type="ECO:0000256" key="2">
    <source>
        <dbReference type="ARBA" id="ARBA00023110"/>
    </source>
</evidence>
<keyword evidence="7" id="KW-1185">Reference proteome</keyword>
<dbReference type="PANTHER" id="PTHR11071">
    <property type="entry name" value="PEPTIDYL-PROLYL CIS-TRANS ISOMERASE"/>
    <property type="match status" value="1"/>
</dbReference>
<evidence type="ECO:0000256" key="1">
    <source>
        <dbReference type="ARBA" id="ARBA00000971"/>
    </source>
</evidence>
<dbReference type="InterPro" id="IPR024936">
    <property type="entry name" value="Cyclophilin-type_PPIase"/>
</dbReference>
<organism evidence="6 7">
    <name type="scientific">Strigamia maritima</name>
    <name type="common">European centipede</name>
    <name type="synonym">Geophilus maritimus</name>
    <dbReference type="NCBI Taxonomy" id="126957"/>
    <lineage>
        <taxon>Eukaryota</taxon>
        <taxon>Metazoa</taxon>
        <taxon>Ecdysozoa</taxon>
        <taxon>Arthropoda</taxon>
        <taxon>Myriapoda</taxon>
        <taxon>Chilopoda</taxon>
        <taxon>Pleurostigmophora</taxon>
        <taxon>Geophilomorpha</taxon>
        <taxon>Linotaeniidae</taxon>
        <taxon>Strigamia</taxon>
    </lineage>
</organism>
<dbReference type="PIRSF" id="PIRSF001467">
    <property type="entry name" value="Peptidylpro_ismrse"/>
    <property type="match status" value="1"/>
</dbReference>
<accession>T1J488</accession>
<dbReference type="HOGENOM" id="CLU_012062_4_2_1"/>
<dbReference type="InterPro" id="IPR020892">
    <property type="entry name" value="Cyclophilin-type_PPIase_CS"/>
</dbReference>
<keyword evidence="4" id="KW-0732">Signal</keyword>
<evidence type="ECO:0000256" key="3">
    <source>
        <dbReference type="ARBA" id="ARBA00023235"/>
    </source>
</evidence>
<dbReference type="EMBL" id="JH431841">
    <property type="status" value="NOT_ANNOTATED_CDS"/>
    <property type="molecule type" value="Genomic_DNA"/>
</dbReference>
<dbReference type="InterPro" id="IPR029000">
    <property type="entry name" value="Cyclophilin-like_dom_sf"/>
</dbReference>
<dbReference type="FunFam" id="2.40.100.10:FF:000001">
    <property type="entry name" value="Peptidyl-prolyl cis-trans isomerase"/>
    <property type="match status" value="1"/>
</dbReference>
<evidence type="ECO:0000259" key="5">
    <source>
        <dbReference type="PROSITE" id="PS50072"/>
    </source>
</evidence>
<dbReference type="Pfam" id="PF00160">
    <property type="entry name" value="Pro_isomerase"/>
    <property type="match status" value="1"/>
</dbReference>
<dbReference type="SUPFAM" id="SSF50891">
    <property type="entry name" value="Cyclophilin-like"/>
    <property type="match status" value="1"/>
</dbReference>
<dbReference type="GO" id="GO:0005737">
    <property type="term" value="C:cytoplasm"/>
    <property type="evidence" value="ECO:0007669"/>
    <property type="project" value="TreeGrafter"/>
</dbReference>
<dbReference type="InterPro" id="IPR002130">
    <property type="entry name" value="Cyclophilin-type_PPIase_dom"/>
</dbReference>
<keyword evidence="3 4" id="KW-0413">Isomerase</keyword>
<comment type="similarity">
    <text evidence="4">Belongs to the cyclophilin-type PPIase family.</text>
</comment>
<keyword evidence="2 4" id="KW-0697">Rotamase</keyword>
<dbReference type="PROSITE" id="PS50072">
    <property type="entry name" value="CSA_PPIASE_2"/>
    <property type="match status" value="1"/>
</dbReference>
<reference evidence="7" key="1">
    <citation type="submission" date="2011-05" db="EMBL/GenBank/DDBJ databases">
        <authorList>
            <person name="Richards S.R."/>
            <person name="Qu J."/>
            <person name="Jiang H."/>
            <person name="Jhangiani S.N."/>
            <person name="Agravi P."/>
            <person name="Goodspeed R."/>
            <person name="Gross S."/>
            <person name="Mandapat C."/>
            <person name="Jackson L."/>
            <person name="Mathew T."/>
            <person name="Pu L."/>
            <person name="Thornton R."/>
            <person name="Saada N."/>
            <person name="Wilczek-Boney K.B."/>
            <person name="Lee S."/>
            <person name="Kovar C."/>
            <person name="Wu Y."/>
            <person name="Scherer S.E."/>
            <person name="Worley K.C."/>
            <person name="Muzny D.M."/>
            <person name="Gibbs R."/>
        </authorList>
    </citation>
    <scope>NUCLEOTIDE SEQUENCE</scope>
    <source>
        <strain evidence="7">Brora</strain>
    </source>
</reference>
<comment type="catalytic activity">
    <reaction evidence="1 4">
        <text>[protein]-peptidylproline (omega=180) = [protein]-peptidylproline (omega=0)</text>
        <dbReference type="Rhea" id="RHEA:16237"/>
        <dbReference type="Rhea" id="RHEA-COMP:10747"/>
        <dbReference type="Rhea" id="RHEA-COMP:10748"/>
        <dbReference type="ChEBI" id="CHEBI:83833"/>
        <dbReference type="ChEBI" id="CHEBI:83834"/>
        <dbReference type="EC" id="5.2.1.8"/>
    </reaction>
</comment>
<dbReference type="Proteomes" id="UP000014500">
    <property type="component" value="Unassembled WGS sequence"/>
</dbReference>
<proteinExistence type="inferred from homology"/>
<dbReference type="EnsemblMetazoa" id="SMAR008419-RA">
    <property type="protein sequence ID" value="SMAR008419-PA"/>
    <property type="gene ID" value="SMAR008419"/>
</dbReference>
<dbReference type="PROSITE" id="PS00170">
    <property type="entry name" value="CSA_PPIASE_1"/>
    <property type="match status" value="1"/>
</dbReference>
<feature type="chain" id="PRO_5006530546" description="Peptidyl-prolyl cis-trans isomerase" evidence="4">
    <location>
        <begin position="19"/>
        <end position="205"/>
    </location>
</feature>